<organism evidence="2 3">
    <name type="scientific">Lactuca saligna</name>
    <name type="common">Willowleaf lettuce</name>
    <dbReference type="NCBI Taxonomy" id="75948"/>
    <lineage>
        <taxon>Eukaryota</taxon>
        <taxon>Viridiplantae</taxon>
        <taxon>Streptophyta</taxon>
        <taxon>Embryophyta</taxon>
        <taxon>Tracheophyta</taxon>
        <taxon>Spermatophyta</taxon>
        <taxon>Magnoliopsida</taxon>
        <taxon>eudicotyledons</taxon>
        <taxon>Gunneridae</taxon>
        <taxon>Pentapetalae</taxon>
        <taxon>asterids</taxon>
        <taxon>campanulids</taxon>
        <taxon>Asterales</taxon>
        <taxon>Asteraceae</taxon>
        <taxon>Cichorioideae</taxon>
        <taxon>Cichorieae</taxon>
        <taxon>Lactucinae</taxon>
        <taxon>Lactuca</taxon>
    </lineage>
</organism>
<dbReference type="EMBL" id="OX465081">
    <property type="protein sequence ID" value="CAI9285264.1"/>
    <property type="molecule type" value="Genomic_DNA"/>
</dbReference>
<evidence type="ECO:0000259" key="1">
    <source>
        <dbReference type="Pfam" id="PF23622"/>
    </source>
</evidence>
<dbReference type="Proteomes" id="UP001177003">
    <property type="component" value="Chromosome 5"/>
</dbReference>
<accession>A0AA36E6M8</accession>
<protein>
    <recommendedName>
        <fullName evidence="1">At1g61320/AtMIF1 LRR domain-containing protein</fullName>
    </recommendedName>
</protein>
<dbReference type="Pfam" id="PF23622">
    <property type="entry name" value="LRR_At1g61320_AtMIF1"/>
    <property type="match status" value="1"/>
</dbReference>
<reference evidence="2" key="1">
    <citation type="submission" date="2023-04" db="EMBL/GenBank/DDBJ databases">
        <authorList>
            <person name="Vijverberg K."/>
            <person name="Xiong W."/>
            <person name="Schranz E."/>
        </authorList>
    </citation>
    <scope>NUCLEOTIDE SEQUENCE</scope>
</reference>
<dbReference type="AlphaFoldDB" id="A0AA36E6M8"/>
<feature type="domain" description="At1g61320/AtMIF1 LRR" evidence="1">
    <location>
        <begin position="9"/>
        <end position="241"/>
    </location>
</feature>
<dbReference type="InterPro" id="IPR050232">
    <property type="entry name" value="FBL13/AtMIF1-like"/>
</dbReference>
<proteinExistence type="predicted"/>
<dbReference type="InterPro" id="IPR032675">
    <property type="entry name" value="LRR_dom_sf"/>
</dbReference>
<name>A0AA36E6M8_LACSI</name>
<dbReference type="SUPFAM" id="SSF52058">
    <property type="entry name" value="L domain-like"/>
    <property type="match status" value="1"/>
</dbReference>
<dbReference type="PANTHER" id="PTHR31900:SF27">
    <property type="entry name" value="FBD DOMAIN-CONTAINING PROTEIN"/>
    <property type="match status" value="1"/>
</dbReference>
<keyword evidence="3" id="KW-1185">Reference proteome</keyword>
<dbReference type="PANTHER" id="PTHR31900">
    <property type="entry name" value="F-BOX/RNI SUPERFAMILY PROTEIN-RELATED"/>
    <property type="match status" value="1"/>
</dbReference>
<sequence length="263" mass="30284">MSSPSRSNCWVGSLPDIKVFPALRVLDLNSVDLLEDDDLVKHFLESCLSLEDLSLDYCIINKLNLFSISCPKLKKLTIYNGDEDLGMCGGIKVSCPLLVHMDITGYIAIDFFFESLDSLKEAVIDPKFEENTNTKSVLFPGISHVESLQIDFYFFSQCINAACDCDPSLPNLKTLVLTTTIDAFTFDKFLRILNYYPKVESLELVIKQQFYGREEWELHEDDKRRIMTPDLESVEFFEFKGEKPKLVLVWLEITCLEMFFSWD</sequence>
<dbReference type="InterPro" id="IPR055357">
    <property type="entry name" value="LRR_At1g61320_AtMIF1"/>
</dbReference>
<dbReference type="Gene3D" id="3.80.10.10">
    <property type="entry name" value="Ribonuclease Inhibitor"/>
    <property type="match status" value="1"/>
</dbReference>
<evidence type="ECO:0000313" key="3">
    <source>
        <dbReference type="Proteomes" id="UP001177003"/>
    </source>
</evidence>
<gene>
    <name evidence="2" type="ORF">LSALG_LOCUS24741</name>
</gene>
<evidence type="ECO:0000313" key="2">
    <source>
        <dbReference type="EMBL" id="CAI9285264.1"/>
    </source>
</evidence>